<evidence type="ECO:0000256" key="6">
    <source>
        <dbReference type="HAMAP-Rule" id="MF_00519"/>
    </source>
</evidence>
<evidence type="ECO:0000259" key="7">
    <source>
        <dbReference type="Pfam" id="PF02610"/>
    </source>
</evidence>
<evidence type="ECO:0000256" key="4">
    <source>
        <dbReference type="ARBA" id="ARBA00023235"/>
    </source>
</evidence>
<dbReference type="SUPFAM" id="SSF50443">
    <property type="entry name" value="FucI/AraA C-terminal domain-like"/>
    <property type="match status" value="1"/>
</dbReference>
<evidence type="ECO:0000256" key="5">
    <source>
        <dbReference type="ARBA" id="ARBA00023277"/>
    </source>
</evidence>
<accession>A0ABP6PF95</accession>
<dbReference type="InterPro" id="IPR055389">
    <property type="entry name" value="AraA_N"/>
</dbReference>
<evidence type="ECO:0000313" key="11">
    <source>
        <dbReference type="Proteomes" id="UP001499924"/>
    </source>
</evidence>
<keyword evidence="4 6" id="KW-0413">Isomerase</keyword>
<gene>
    <name evidence="6 10" type="primary">araA</name>
    <name evidence="10" type="ORF">GCM10010531_33300</name>
</gene>
<dbReference type="GO" id="GO:0016853">
    <property type="term" value="F:isomerase activity"/>
    <property type="evidence" value="ECO:0007669"/>
    <property type="project" value="UniProtKB-KW"/>
</dbReference>
<comment type="similarity">
    <text evidence="6">Belongs to the arabinose isomerase family.</text>
</comment>
<dbReference type="NCBIfam" id="NF002795">
    <property type="entry name" value="PRK02929.1"/>
    <property type="match status" value="1"/>
</dbReference>
<reference evidence="11" key="1">
    <citation type="journal article" date="2019" name="Int. J. Syst. Evol. Microbiol.">
        <title>The Global Catalogue of Microorganisms (GCM) 10K type strain sequencing project: providing services to taxonomists for standard genome sequencing and annotation.</title>
        <authorList>
            <consortium name="The Broad Institute Genomics Platform"/>
            <consortium name="The Broad Institute Genome Sequencing Center for Infectious Disease"/>
            <person name="Wu L."/>
            <person name="Ma J."/>
        </authorList>
    </citation>
    <scope>NUCLEOTIDE SEQUENCE [LARGE SCALE GENOMIC DNA]</scope>
    <source>
        <strain evidence="11">JCM 15614</strain>
    </source>
</reference>
<dbReference type="HAMAP" id="MF_00519">
    <property type="entry name" value="Arabinose_Isome"/>
    <property type="match status" value="1"/>
</dbReference>
<dbReference type="PANTHER" id="PTHR38464:SF1">
    <property type="entry name" value="L-ARABINOSE ISOMERASE"/>
    <property type="match status" value="1"/>
</dbReference>
<feature type="domain" description="L-arabinose isomerase N-terminal" evidence="7">
    <location>
        <begin position="14"/>
        <end position="179"/>
    </location>
</feature>
<dbReference type="SUPFAM" id="SSF53743">
    <property type="entry name" value="FucI/AraA N-terminal and middle domains"/>
    <property type="match status" value="1"/>
</dbReference>
<dbReference type="Pfam" id="PF24856">
    <property type="entry name" value="AraA_central"/>
    <property type="match status" value="1"/>
</dbReference>
<comment type="caution">
    <text evidence="10">The sequence shown here is derived from an EMBL/GenBank/DDBJ whole genome shotgun (WGS) entry which is preliminary data.</text>
</comment>
<feature type="domain" description="L-arabinose isomerase C-terminal" evidence="8">
    <location>
        <begin position="334"/>
        <end position="477"/>
    </location>
</feature>
<evidence type="ECO:0000259" key="8">
    <source>
        <dbReference type="Pfam" id="PF11762"/>
    </source>
</evidence>
<dbReference type="EMBL" id="BAAAVV010000008">
    <property type="protein sequence ID" value="GAA3176935.1"/>
    <property type="molecule type" value="Genomic_DNA"/>
</dbReference>
<keyword evidence="11" id="KW-1185">Reference proteome</keyword>
<dbReference type="PIRSF" id="PIRSF001478">
    <property type="entry name" value="L-ara_isomerase"/>
    <property type="match status" value="1"/>
</dbReference>
<proteinExistence type="inferred from homology"/>
<feature type="binding site" evidence="6">
    <location>
        <position position="312"/>
    </location>
    <ligand>
        <name>Mn(2+)</name>
        <dbReference type="ChEBI" id="CHEBI:29035"/>
    </ligand>
</feature>
<feature type="binding site" evidence="6">
    <location>
        <position position="356"/>
    </location>
    <ligand>
        <name>Mn(2+)</name>
        <dbReference type="ChEBI" id="CHEBI:29035"/>
    </ligand>
</feature>
<comment type="pathway">
    <text evidence="6">Carbohydrate degradation; L-arabinose degradation via L-ribulose; D-xylulose 5-phosphate from L-arabinose (bacterial route): step 1/3.</text>
</comment>
<keyword evidence="1 6" id="KW-0479">Metal-binding</keyword>
<feature type="binding site" evidence="6">
    <location>
        <position position="455"/>
    </location>
    <ligand>
        <name>Mn(2+)</name>
        <dbReference type="ChEBI" id="CHEBI:29035"/>
    </ligand>
</feature>
<evidence type="ECO:0000259" key="9">
    <source>
        <dbReference type="Pfam" id="PF24856"/>
    </source>
</evidence>
<evidence type="ECO:0000313" key="10">
    <source>
        <dbReference type="EMBL" id="GAA3176935.1"/>
    </source>
</evidence>
<dbReference type="InterPro" id="IPR004216">
    <property type="entry name" value="Fuc/Ara_isomerase_C"/>
</dbReference>
<comment type="cofactor">
    <cofactor evidence="6">
        <name>Mn(2+)</name>
        <dbReference type="ChEBI" id="CHEBI:29035"/>
    </cofactor>
    <text evidence="6">Binds 1 Mn(2+) ion per subunit.</text>
</comment>
<dbReference type="Proteomes" id="UP001499924">
    <property type="component" value="Unassembled WGS sequence"/>
</dbReference>
<comment type="function">
    <text evidence="6">Catalyzes the conversion of L-arabinose to L-ribulose.</text>
</comment>
<feature type="binding site" evidence="6">
    <location>
        <position position="339"/>
    </location>
    <ligand>
        <name>Mn(2+)</name>
        <dbReference type="ChEBI" id="CHEBI:29035"/>
    </ligand>
</feature>
<dbReference type="PANTHER" id="PTHR38464">
    <property type="entry name" value="L-ARABINOSE ISOMERASE"/>
    <property type="match status" value="1"/>
</dbReference>
<feature type="domain" description="L-arabinose isomerase central" evidence="9">
    <location>
        <begin position="183"/>
        <end position="330"/>
    </location>
</feature>
<evidence type="ECO:0000256" key="2">
    <source>
        <dbReference type="ARBA" id="ARBA00022935"/>
    </source>
</evidence>
<evidence type="ECO:0000256" key="3">
    <source>
        <dbReference type="ARBA" id="ARBA00023211"/>
    </source>
</evidence>
<dbReference type="InterPro" id="IPR055390">
    <property type="entry name" value="AraA_central"/>
</dbReference>
<name>A0ABP6PF95_9ACTN</name>
<dbReference type="Gene3D" id="3.40.50.10940">
    <property type="match status" value="1"/>
</dbReference>
<dbReference type="InterPro" id="IPR003762">
    <property type="entry name" value="Lara_isomerase"/>
</dbReference>
<dbReference type="InterPro" id="IPR038583">
    <property type="entry name" value="AraA_N_sf"/>
</dbReference>
<organism evidence="10 11">
    <name type="scientific">Blastococcus jejuensis</name>
    <dbReference type="NCBI Taxonomy" id="351224"/>
    <lineage>
        <taxon>Bacteria</taxon>
        <taxon>Bacillati</taxon>
        <taxon>Actinomycetota</taxon>
        <taxon>Actinomycetes</taxon>
        <taxon>Geodermatophilales</taxon>
        <taxon>Geodermatophilaceae</taxon>
        <taxon>Blastococcus</taxon>
    </lineage>
</organism>
<keyword evidence="2 6" id="KW-0054">Arabinose catabolism</keyword>
<keyword evidence="3 6" id="KW-0464">Manganese</keyword>
<protein>
    <recommendedName>
        <fullName evidence="6">L-arabinose isomerase</fullName>
        <ecNumber evidence="6">5.3.1.4</ecNumber>
    </recommendedName>
</protein>
<dbReference type="EC" id="5.3.1.4" evidence="6"/>
<dbReference type="Pfam" id="PF02610">
    <property type="entry name" value="AraA_N"/>
    <property type="match status" value="1"/>
</dbReference>
<evidence type="ECO:0000256" key="1">
    <source>
        <dbReference type="ARBA" id="ARBA00022723"/>
    </source>
</evidence>
<dbReference type="InterPro" id="IPR024664">
    <property type="entry name" value="Ara_Isoase_C"/>
</dbReference>
<sequence>MLGKDHHVAFEGQEIWFLTGSQGLYGEETLQQVAEQSQRVAAALDDAAEVPVRVVWKPVLTDAGAIRRAMGSANEDPTCLGVITWMHTFSPAKMWIAGLDALRKPLLHLHTQADAALPWATIDMDFMNLNQAAHGDREYGFVLTRLRTPRTTVAGHVSNPAVRARVGSWARAAVGAAEARSLKLARFGDNMRNVAVTEGDKVEAELRFGVSVNTWGVNDLVSVVEAVEESAVDTLIAEYGDLYDMDDDLRPGGSRHDSVRYQARIEAALRQFLTDGGFGAFTTNFEDLGGLRQLPGLAVQRLMADGYGFGGEGDWKTSALLRILKTAATGLPGGTSFMEDYTYDLSSDRPKILGAHMLEVCPSITSSRPRLEVHPLGIGGREDPARLVFTADPAPGVVVGWCDLGDRFRWVANEIDVVEPSEPLPRLPVARAVWEPRPDFATAAEGWLTAGGPHHTVLSTQLGADELTDLAEVFSTELVLIDGDTTRRSLAKELRWSAAYHRLAQRL</sequence>
<dbReference type="InterPro" id="IPR009015">
    <property type="entry name" value="Fucose_isomerase_N/cen_sf"/>
</dbReference>
<dbReference type="Pfam" id="PF11762">
    <property type="entry name" value="Arabinose_Iso_C"/>
    <property type="match status" value="1"/>
</dbReference>
<keyword evidence="5 6" id="KW-0119">Carbohydrate metabolism</keyword>
<comment type="catalytic activity">
    <reaction evidence="6">
        <text>beta-L-arabinopyranose = L-ribulose</text>
        <dbReference type="Rhea" id="RHEA:14821"/>
        <dbReference type="ChEBI" id="CHEBI:16880"/>
        <dbReference type="ChEBI" id="CHEBI:40886"/>
        <dbReference type="EC" id="5.3.1.4"/>
    </reaction>
</comment>